<dbReference type="EMBL" id="NIRI02000077">
    <property type="protein sequence ID" value="KAG5441448.1"/>
    <property type="molecule type" value="Genomic_DNA"/>
</dbReference>
<dbReference type="InParanoid" id="A0A419PTM5"/>
<dbReference type="Proteomes" id="UP000286415">
    <property type="component" value="Unassembled WGS sequence"/>
</dbReference>
<accession>A0A419PTM5</accession>
<comment type="caution">
    <text evidence="1">The sequence shown here is derived from an EMBL/GenBank/DDBJ whole genome shotgun (WGS) entry which is preliminary data.</text>
</comment>
<reference evidence="1 2" key="1">
    <citation type="journal article" date="2018" name="Biotechnol. Adv.">
        <title>Improved genomic resources and new bioinformatic workflow for the carcinogenic parasite Clonorchis sinensis: Biotechnological implications.</title>
        <authorList>
            <person name="Wang D."/>
            <person name="Korhonen P.K."/>
            <person name="Gasser R.B."/>
            <person name="Young N.D."/>
        </authorList>
    </citation>
    <scope>NUCLEOTIDE SEQUENCE [LARGE SCALE GENOMIC DNA]</scope>
    <source>
        <strain evidence="1">Cs-k2</strain>
    </source>
</reference>
<name>A0A419PTM5_CLOSI</name>
<sequence>MPLILSRQSQLRLPLRDPRDLLTLATGPCLAAMPPVGSTRAGILPGFPSLDRGSREAEIGFEPRTFRSFSRETQLSIPFVIFFNRKCCTKAAACFRWYDIRDIAA</sequence>
<reference evidence="1 2" key="2">
    <citation type="journal article" date="2021" name="Genomics">
        <title>High-quality reference genome for Clonorchis sinensis.</title>
        <authorList>
            <person name="Young N.D."/>
            <person name="Stroehlein A.J."/>
            <person name="Kinkar L."/>
            <person name="Wang T."/>
            <person name="Sohn W.M."/>
            <person name="Chang B.C.H."/>
            <person name="Kaur P."/>
            <person name="Weisz D."/>
            <person name="Dudchenko O."/>
            <person name="Aiden E.L."/>
            <person name="Korhonen P.K."/>
            <person name="Gasser R.B."/>
        </authorList>
    </citation>
    <scope>NUCLEOTIDE SEQUENCE [LARGE SCALE GENOMIC DNA]</scope>
    <source>
        <strain evidence="1">Cs-k2</strain>
    </source>
</reference>
<protein>
    <submittedName>
        <fullName evidence="1">Uncharacterized protein</fullName>
    </submittedName>
</protein>
<dbReference type="AlphaFoldDB" id="A0A419PTM5"/>
<proteinExistence type="predicted"/>
<organism evidence="1 2">
    <name type="scientific">Clonorchis sinensis</name>
    <name type="common">Chinese liver fluke</name>
    <dbReference type="NCBI Taxonomy" id="79923"/>
    <lineage>
        <taxon>Eukaryota</taxon>
        <taxon>Metazoa</taxon>
        <taxon>Spiralia</taxon>
        <taxon>Lophotrochozoa</taxon>
        <taxon>Platyhelminthes</taxon>
        <taxon>Trematoda</taxon>
        <taxon>Digenea</taxon>
        <taxon>Opisthorchiida</taxon>
        <taxon>Opisthorchiata</taxon>
        <taxon>Opisthorchiidae</taxon>
        <taxon>Clonorchis</taxon>
    </lineage>
</organism>
<gene>
    <name evidence="1" type="ORF">CSKR_107645</name>
</gene>
<evidence type="ECO:0000313" key="1">
    <source>
        <dbReference type="EMBL" id="KAG5441448.1"/>
    </source>
</evidence>
<evidence type="ECO:0000313" key="2">
    <source>
        <dbReference type="Proteomes" id="UP000286415"/>
    </source>
</evidence>
<keyword evidence="2" id="KW-1185">Reference proteome</keyword>